<sequence>MKIGSVYRYRGEHKWDSLWAIFDRAEDGVEYDEEESVSKEDGKIVAAESEHESDVVFLGNNLREEAEVIDLCSSEKGDDK</sequence>
<evidence type="ECO:0000313" key="1">
    <source>
        <dbReference type="EMBL" id="KAL0405389.1"/>
    </source>
</evidence>
<comment type="caution">
    <text evidence="1">The sequence shown here is derived from an EMBL/GenBank/DDBJ whole genome shotgun (WGS) entry which is preliminary data.</text>
</comment>
<reference evidence="1" key="1">
    <citation type="submission" date="2020-06" db="EMBL/GenBank/DDBJ databases">
        <authorList>
            <person name="Li T."/>
            <person name="Hu X."/>
            <person name="Zhang T."/>
            <person name="Song X."/>
            <person name="Zhang H."/>
            <person name="Dai N."/>
            <person name="Sheng W."/>
            <person name="Hou X."/>
            <person name="Wei L."/>
        </authorList>
    </citation>
    <scope>NUCLEOTIDE SEQUENCE</scope>
    <source>
        <strain evidence="1">KEN1</strain>
        <tissue evidence="1">Leaf</tissue>
    </source>
</reference>
<reference evidence="1" key="2">
    <citation type="journal article" date="2024" name="Plant">
        <title>Genomic evolution and insights into agronomic trait innovations of Sesamum species.</title>
        <authorList>
            <person name="Miao H."/>
            <person name="Wang L."/>
            <person name="Qu L."/>
            <person name="Liu H."/>
            <person name="Sun Y."/>
            <person name="Le M."/>
            <person name="Wang Q."/>
            <person name="Wei S."/>
            <person name="Zheng Y."/>
            <person name="Lin W."/>
            <person name="Duan Y."/>
            <person name="Cao H."/>
            <person name="Xiong S."/>
            <person name="Wang X."/>
            <person name="Wei L."/>
            <person name="Li C."/>
            <person name="Ma Q."/>
            <person name="Ju M."/>
            <person name="Zhao R."/>
            <person name="Li G."/>
            <person name="Mu C."/>
            <person name="Tian Q."/>
            <person name="Mei H."/>
            <person name="Zhang T."/>
            <person name="Gao T."/>
            <person name="Zhang H."/>
        </authorList>
    </citation>
    <scope>NUCLEOTIDE SEQUENCE</scope>
    <source>
        <strain evidence="1">KEN1</strain>
    </source>
</reference>
<gene>
    <name evidence="1" type="ORF">Slati_3852800</name>
</gene>
<proteinExistence type="predicted"/>
<dbReference type="AlphaFoldDB" id="A0AAW2TLJ1"/>
<name>A0AAW2TLJ1_9LAMI</name>
<accession>A0AAW2TLJ1</accession>
<protein>
    <submittedName>
        <fullName evidence="1">Uncharacterized protein</fullName>
    </submittedName>
</protein>
<organism evidence="1">
    <name type="scientific">Sesamum latifolium</name>
    <dbReference type="NCBI Taxonomy" id="2727402"/>
    <lineage>
        <taxon>Eukaryota</taxon>
        <taxon>Viridiplantae</taxon>
        <taxon>Streptophyta</taxon>
        <taxon>Embryophyta</taxon>
        <taxon>Tracheophyta</taxon>
        <taxon>Spermatophyta</taxon>
        <taxon>Magnoliopsida</taxon>
        <taxon>eudicotyledons</taxon>
        <taxon>Gunneridae</taxon>
        <taxon>Pentapetalae</taxon>
        <taxon>asterids</taxon>
        <taxon>lamiids</taxon>
        <taxon>Lamiales</taxon>
        <taxon>Pedaliaceae</taxon>
        <taxon>Sesamum</taxon>
    </lineage>
</organism>
<dbReference type="EMBL" id="JACGWN010000014">
    <property type="protein sequence ID" value="KAL0405389.1"/>
    <property type="molecule type" value="Genomic_DNA"/>
</dbReference>